<name>A0ABT0FCI2_9MICO</name>
<dbReference type="GO" id="GO:0016757">
    <property type="term" value="F:glycosyltransferase activity"/>
    <property type="evidence" value="ECO:0007669"/>
    <property type="project" value="UniProtKB-KW"/>
</dbReference>
<feature type="transmembrane region" description="Helical" evidence="8">
    <location>
        <begin position="145"/>
        <end position="164"/>
    </location>
</feature>
<evidence type="ECO:0000256" key="5">
    <source>
        <dbReference type="ARBA" id="ARBA00022692"/>
    </source>
</evidence>
<keyword evidence="4 9" id="KW-0808">Transferase</keyword>
<comment type="caution">
    <text evidence="9">The sequence shown here is derived from an EMBL/GenBank/DDBJ whole genome shotgun (WGS) entry which is preliminary data.</text>
</comment>
<keyword evidence="10" id="KW-1185">Reference proteome</keyword>
<evidence type="ECO:0000313" key="9">
    <source>
        <dbReference type="EMBL" id="MCK2035745.1"/>
    </source>
</evidence>
<feature type="transmembrane region" description="Helical" evidence="8">
    <location>
        <begin position="294"/>
        <end position="315"/>
    </location>
</feature>
<dbReference type="RefSeq" id="WP_247629153.1">
    <property type="nucleotide sequence ID" value="NZ_JAHWXN010000001.1"/>
</dbReference>
<evidence type="ECO:0000256" key="1">
    <source>
        <dbReference type="ARBA" id="ARBA00004651"/>
    </source>
</evidence>
<keyword evidence="2" id="KW-1003">Cell membrane</keyword>
<dbReference type="EC" id="2.4.-.-" evidence="9"/>
<evidence type="ECO:0000313" key="10">
    <source>
        <dbReference type="Proteomes" id="UP001300096"/>
    </source>
</evidence>
<evidence type="ECO:0000256" key="2">
    <source>
        <dbReference type="ARBA" id="ARBA00022475"/>
    </source>
</evidence>
<dbReference type="InterPro" id="IPR050297">
    <property type="entry name" value="LipidA_mod_glycosyltrf_83"/>
</dbReference>
<evidence type="ECO:0000256" key="3">
    <source>
        <dbReference type="ARBA" id="ARBA00022676"/>
    </source>
</evidence>
<accession>A0ABT0FCI2</accession>
<dbReference type="PANTHER" id="PTHR33908:SF3">
    <property type="entry name" value="UNDECAPRENYL PHOSPHATE-ALPHA-4-AMINO-4-DEOXY-L-ARABINOSE ARABINOSYL TRANSFERASE"/>
    <property type="match status" value="1"/>
</dbReference>
<keyword evidence="6 8" id="KW-1133">Transmembrane helix</keyword>
<feature type="transmembrane region" description="Helical" evidence="8">
    <location>
        <begin position="261"/>
        <end position="282"/>
    </location>
</feature>
<evidence type="ECO:0000256" key="6">
    <source>
        <dbReference type="ARBA" id="ARBA00022989"/>
    </source>
</evidence>
<keyword evidence="3 9" id="KW-0328">Glycosyltransferase</keyword>
<protein>
    <submittedName>
        <fullName evidence="9">Glycosyltransferase family 39 protein</fullName>
        <ecNumber evidence="9">2.4.-.-</ecNumber>
    </submittedName>
</protein>
<reference evidence="9 10" key="1">
    <citation type="submission" date="2021-06" db="EMBL/GenBank/DDBJ databases">
        <title>Genome-based taxonomic framework of Microbacterium strains isolated from marine environment, the description of four new species and reclassification of four preexisting species.</title>
        <authorList>
            <person name="Lee S.D."/>
            <person name="Kim S.-M."/>
            <person name="Byeon Y.-S."/>
            <person name="Yang H.L."/>
            <person name="Kim I.S."/>
        </authorList>
    </citation>
    <scope>NUCLEOTIDE SEQUENCE [LARGE SCALE GENOMIC DNA]</scope>
    <source>
        <strain evidence="9 10">SSW1-49</strain>
    </source>
</reference>
<keyword evidence="7 8" id="KW-0472">Membrane</keyword>
<evidence type="ECO:0000256" key="8">
    <source>
        <dbReference type="SAM" id="Phobius"/>
    </source>
</evidence>
<keyword evidence="5 8" id="KW-0812">Transmembrane</keyword>
<organism evidence="9 10">
    <name type="scientific">Microbacterium croceum</name>
    <dbReference type="NCBI Taxonomy" id="2851645"/>
    <lineage>
        <taxon>Bacteria</taxon>
        <taxon>Bacillati</taxon>
        <taxon>Actinomycetota</taxon>
        <taxon>Actinomycetes</taxon>
        <taxon>Micrococcales</taxon>
        <taxon>Microbacteriaceae</taxon>
        <taxon>Microbacterium</taxon>
    </lineage>
</organism>
<gene>
    <name evidence="9" type="ORF">KZC51_06305</name>
</gene>
<dbReference type="Proteomes" id="UP001300096">
    <property type="component" value="Unassembled WGS sequence"/>
</dbReference>
<feature type="transmembrane region" description="Helical" evidence="8">
    <location>
        <begin position="353"/>
        <end position="371"/>
    </location>
</feature>
<feature type="transmembrane region" description="Helical" evidence="8">
    <location>
        <begin position="212"/>
        <end position="231"/>
    </location>
</feature>
<feature type="transmembrane region" description="Helical" evidence="8">
    <location>
        <begin position="321"/>
        <end position="346"/>
    </location>
</feature>
<feature type="transmembrane region" description="Helical" evidence="8">
    <location>
        <begin position="23"/>
        <end position="42"/>
    </location>
</feature>
<evidence type="ECO:0000256" key="7">
    <source>
        <dbReference type="ARBA" id="ARBA00023136"/>
    </source>
</evidence>
<feature type="transmembrane region" description="Helical" evidence="8">
    <location>
        <begin position="97"/>
        <end position="116"/>
    </location>
</feature>
<sequence>MSSTTIAPAEEARRARWRIPRASAPWLWGTVGAAVGFTGSWIPSYWGDEAASVMSAERSWSSLAGMLGSVDAVHGLYYVMLHLWVGAFGSAEAATRLLSALAAGVMVAGIVVLVRGSASDRFATMAGIAAVVLPRTTSMASEARSYALGAAAAVWLTVLLLRLLRRRAGIGGWIGYAFGAAACMYLFLYLGLLLVVHGLYVAVMHRERFASWLRSTAASVVLATPIVVLGYQQRAQIAFLARRDYTTVRNVLVSQWFGHPVVALFAWYLVIAASAALVVALVRGSAKDRPDQHLTVLALLWLVVPTALLLAGNLISPTYNVRYLSFCTPAAAILIARGAEAVGSLLAAHRRRIVPLGLVIALVVVCVPVYLGQRTPWAKDGGSDWRDVAEYIATNAHHGDAVIFDQTTKPSRDPRILVSLYPHAFSDLQDLALRTSYAERTHLWDAVVPNMVAVADAPGETSIWAVELSSPFGRPADITALLQDDFRVDASHRINRTTVYHLTKE</sequence>
<feature type="transmembrane region" description="Helical" evidence="8">
    <location>
        <begin position="62"/>
        <end position="85"/>
    </location>
</feature>
<dbReference type="PANTHER" id="PTHR33908">
    <property type="entry name" value="MANNOSYLTRANSFERASE YKCB-RELATED"/>
    <property type="match status" value="1"/>
</dbReference>
<evidence type="ECO:0000256" key="4">
    <source>
        <dbReference type="ARBA" id="ARBA00022679"/>
    </source>
</evidence>
<proteinExistence type="predicted"/>
<feature type="transmembrane region" description="Helical" evidence="8">
    <location>
        <begin position="176"/>
        <end position="200"/>
    </location>
</feature>
<comment type="subcellular location">
    <subcellularLocation>
        <location evidence="1">Cell membrane</location>
        <topology evidence="1">Multi-pass membrane protein</topology>
    </subcellularLocation>
</comment>
<dbReference type="EMBL" id="JAHWXN010000001">
    <property type="protein sequence ID" value="MCK2035745.1"/>
    <property type="molecule type" value="Genomic_DNA"/>
</dbReference>